<evidence type="ECO:0000256" key="1">
    <source>
        <dbReference type="ARBA" id="ARBA00004156"/>
    </source>
</evidence>
<dbReference type="GO" id="GO:0030131">
    <property type="term" value="C:clathrin adaptor complex"/>
    <property type="evidence" value="ECO:0007669"/>
    <property type="project" value="UniProtKB-UniRule"/>
</dbReference>
<keyword evidence="2 6" id="KW-0813">Transport</keyword>
<feature type="compositionally biased region" description="Low complexity" evidence="7">
    <location>
        <begin position="149"/>
        <end position="163"/>
    </location>
</feature>
<evidence type="ECO:0000256" key="3">
    <source>
        <dbReference type="ARBA" id="ARBA00022927"/>
    </source>
</evidence>
<protein>
    <recommendedName>
        <fullName evidence="8">MHD domain-containing protein</fullName>
    </recommendedName>
</protein>
<organism evidence="9 10">
    <name type="scientific">Maudiozyma exigua</name>
    <name type="common">Yeast</name>
    <name type="synonym">Kazachstania exigua</name>
    <dbReference type="NCBI Taxonomy" id="34358"/>
    <lineage>
        <taxon>Eukaryota</taxon>
        <taxon>Fungi</taxon>
        <taxon>Dikarya</taxon>
        <taxon>Ascomycota</taxon>
        <taxon>Saccharomycotina</taxon>
        <taxon>Saccharomycetes</taxon>
        <taxon>Saccharomycetales</taxon>
        <taxon>Saccharomycetaceae</taxon>
        <taxon>Maudiozyma</taxon>
    </lineage>
</organism>
<keyword evidence="3 6" id="KW-0653">Protein transport</keyword>
<dbReference type="InterPro" id="IPR001392">
    <property type="entry name" value="Clathrin_mu"/>
</dbReference>
<dbReference type="Gene3D" id="3.30.450.60">
    <property type="match status" value="1"/>
</dbReference>
<proteinExistence type="inferred from homology"/>
<keyword evidence="5" id="KW-0968">Cytoplasmic vesicle</keyword>
<dbReference type="GO" id="GO:0006886">
    <property type="term" value="P:intracellular protein transport"/>
    <property type="evidence" value="ECO:0007669"/>
    <property type="project" value="UniProtKB-UniRule"/>
</dbReference>
<dbReference type="GO" id="GO:0016192">
    <property type="term" value="P:vesicle-mediated transport"/>
    <property type="evidence" value="ECO:0007669"/>
    <property type="project" value="InterPro"/>
</dbReference>
<dbReference type="InterPro" id="IPR028565">
    <property type="entry name" value="MHD"/>
</dbReference>
<dbReference type="AlphaFoldDB" id="A0A9P6WBL7"/>
<reference evidence="9 10" key="1">
    <citation type="submission" date="2020-11" db="EMBL/GenBank/DDBJ databases">
        <title>Kefir isolates.</title>
        <authorList>
            <person name="Marcisauskas S."/>
            <person name="Kim Y."/>
            <person name="Blasche S."/>
        </authorList>
    </citation>
    <scope>NUCLEOTIDE SEQUENCE [LARGE SCALE GENOMIC DNA]</scope>
    <source>
        <strain evidence="9 10">OG2</strain>
    </source>
</reference>
<dbReference type="Gene3D" id="2.60.40.1170">
    <property type="entry name" value="Mu homology domain, subdomain B"/>
    <property type="match status" value="2"/>
</dbReference>
<dbReference type="SUPFAM" id="SSF64356">
    <property type="entry name" value="SNARE-like"/>
    <property type="match status" value="1"/>
</dbReference>
<dbReference type="PANTHER" id="PTHR10529">
    <property type="entry name" value="AP COMPLEX SUBUNIT MU"/>
    <property type="match status" value="1"/>
</dbReference>
<keyword evidence="4" id="KW-0472">Membrane</keyword>
<evidence type="ECO:0000259" key="8">
    <source>
        <dbReference type="PROSITE" id="PS51072"/>
    </source>
</evidence>
<accession>A0A9P6WBL7</accession>
<dbReference type="InterPro" id="IPR050431">
    <property type="entry name" value="Adaptor_comp_med_subunit"/>
</dbReference>
<evidence type="ECO:0000313" key="9">
    <source>
        <dbReference type="EMBL" id="KAG0667980.1"/>
    </source>
</evidence>
<evidence type="ECO:0000256" key="7">
    <source>
        <dbReference type="SAM" id="MobiDB-lite"/>
    </source>
</evidence>
<dbReference type="Proteomes" id="UP000750334">
    <property type="component" value="Unassembled WGS sequence"/>
</dbReference>
<dbReference type="PIRSF" id="PIRSF005992">
    <property type="entry name" value="Clathrin_mu"/>
    <property type="match status" value="1"/>
</dbReference>
<evidence type="ECO:0000256" key="5">
    <source>
        <dbReference type="ARBA" id="ARBA00023329"/>
    </source>
</evidence>
<dbReference type="InterPro" id="IPR011012">
    <property type="entry name" value="Longin-like_dom_sf"/>
</dbReference>
<name>A0A9P6WBL7_MAUEX</name>
<dbReference type="PROSITE" id="PS51072">
    <property type="entry name" value="MHD"/>
    <property type="match status" value="1"/>
</dbReference>
<evidence type="ECO:0000256" key="4">
    <source>
        <dbReference type="ARBA" id="ARBA00023136"/>
    </source>
</evidence>
<feature type="region of interest" description="Disordered" evidence="7">
    <location>
        <begin position="140"/>
        <end position="163"/>
    </location>
</feature>
<evidence type="ECO:0000256" key="2">
    <source>
        <dbReference type="ARBA" id="ARBA00022448"/>
    </source>
</evidence>
<comment type="similarity">
    <text evidence="6">Belongs to the adaptor complexes medium subunit family.</text>
</comment>
<dbReference type="Pfam" id="PF00928">
    <property type="entry name" value="Adap_comp_sub"/>
    <property type="match status" value="1"/>
</dbReference>
<dbReference type="SUPFAM" id="SSF49447">
    <property type="entry name" value="Second domain of Mu2 adaptin subunit (ap50) of ap2 adaptor"/>
    <property type="match status" value="1"/>
</dbReference>
<feature type="domain" description="MHD" evidence="8">
    <location>
        <begin position="200"/>
        <end position="481"/>
    </location>
</feature>
<dbReference type="PRINTS" id="PR00314">
    <property type="entry name" value="CLATHRINADPT"/>
</dbReference>
<comment type="caution">
    <text evidence="9">The sequence shown here is derived from an EMBL/GenBank/DDBJ whole genome shotgun (WGS) entry which is preliminary data.</text>
</comment>
<dbReference type="EMBL" id="PUHR01000084">
    <property type="protein sequence ID" value="KAG0667980.1"/>
    <property type="molecule type" value="Genomic_DNA"/>
</dbReference>
<dbReference type="OrthoDB" id="10259133at2759"/>
<gene>
    <name evidence="9" type="ORF">C6P45_005164</name>
</gene>
<dbReference type="InterPro" id="IPR036168">
    <property type="entry name" value="AP2_Mu_C_sf"/>
</dbReference>
<dbReference type="GO" id="GO:0030659">
    <property type="term" value="C:cytoplasmic vesicle membrane"/>
    <property type="evidence" value="ECO:0007669"/>
    <property type="project" value="UniProtKB-SubCell"/>
</dbReference>
<keyword evidence="10" id="KW-1185">Reference proteome</keyword>
<sequence length="482" mass="54464">MISAVLVFTPRGELVVSKFYKGTIKRSIADIFRIQVINSLDVRSPILTLGSTTFHYIRTWNNMWLVTVNRNNTNSARIWEFLYSLKSTIAMYGLDDTDTIKEQFMLIYEMLALMLLEVGIIRDTELSSIVKQMSIPPVNPDLMKQEQMSSTTTSSSSTSSNSNKMKVMGIPNFLNPNKTMNTVTRTLSTSVSPKKRNKNKNEIEMYVNEKINILVAKDGSILKSYVDGTIDLTSHMLSPSQCQFGINDNDSMTLHTMPRGSDTTQTVPTSAARRVILQNYKFHQCVDLEKFENDHIVKFSPPAEGTIELMKYQVTEGINLPFKISPIVTIMNSRTGSQTIGCGVDFRIRLKSLFPTKLSATMVQLKIPVPPGTIECQINSTDGSCKFIPEENVMLWKFNKFQGLTENTLSAFAICSKDITELTLQQWSRPPISLDFELLMFSNSGLMIHYFNVLPSNNPAMPTRTAKWIKYVSKSGAYEIRY</sequence>
<comment type="subcellular location">
    <subcellularLocation>
        <location evidence="1">Cytoplasmic vesicle membrane</location>
    </subcellularLocation>
</comment>
<evidence type="ECO:0000256" key="6">
    <source>
        <dbReference type="PIRNR" id="PIRNR005992"/>
    </source>
</evidence>
<evidence type="ECO:0000313" key="10">
    <source>
        <dbReference type="Proteomes" id="UP000750334"/>
    </source>
</evidence>